<evidence type="ECO:0000313" key="8">
    <source>
        <dbReference type="Proteomes" id="UP001374579"/>
    </source>
</evidence>
<evidence type="ECO:0000256" key="2">
    <source>
        <dbReference type="ARBA" id="ARBA00006325"/>
    </source>
</evidence>
<comment type="similarity">
    <text evidence="2">Belongs to the TMEM170 family.</text>
</comment>
<evidence type="ECO:0000256" key="4">
    <source>
        <dbReference type="ARBA" id="ARBA00022989"/>
    </source>
</evidence>
<accession>A0AAN9C3R8</accession>
<feature type="transmembrane region" description="Helical" evidence="6">
    <location>
        <begin position="114"/>
        <end position="136"/>
    </location>
</feature>
<dbReference type="GO" id="GO:0016020">
    <property type="term" value="C:membrane"/>
    <property type="evidence" value="ECO:0007669"/>
    <property type="project" value="UniProtKB-SubCell"/>
</dbReference>
<organism evidence="7 8">
    <name type="scientific">Littorina saxatilis</name>
    <dbReference type="NCBI Taxonomy" id="31220"/>
    <lineage>
        <taxon>Eukaryota</taxon>
        <taxon>Metazoa</taxon>
        <taxon>Spiralia</taxon>
        <taxon>Lophotrochozoa</taxon>
        <taxon>Mollusca</taxon>
        <taxon>Gastropoda</taxon>
        <taxon>Caenogastropoda</taxon>
        <taxon>Littorinimorpha</taxon>
        <taxon>Littorinoidea</taxon>
        <taxon>Littorinidae</taxon>
        <taxon>Littorina</taxon>
    </lineage>
</organism>
<name>A0AAN9C3R8_9CAEN</name>
<sequence length="143" mass="15697">MARSLFMSAQSVKMISVQDFEAGAHDSVLNVISLTADPLKTFTEIWYSVFLWALFSSLFVHICATLIAFCRLRKHHLGRRIPLAILAMGVISPLTGGVVSSAAIAGVYRASDFIMLPFYALVWGVAQTIVVIFISFSRILATL</sequence>
<comment type="subcellular location">
    <subcellularLocation>
        <location evidence="1">Membrane</location>
        <topology evidence="1">Multi-pass membrane protein</topology>
    </subcellularLocation>
</comment>
<gene>
    <name evidence="7" type="ORF">V1264_000048</name>
</gene>
<comment type="caution">
    <text evidence="7">The sequence shown here is derived from an EMBL/GenBank/DDBJ whole genome shotgun (WGS) entry which is preliminary data.</text>
</comment>
<evidence type="ECO:0008006" key="9">
    <source>
        <dbReference type="Google" id="ProtNLM"/>
    </source>
</evidence>
<keyword evidence="5 6" id="KW-0472">Membrane</keyword>
<dbReference type="Pfam" id="PF10190">
    <property type="entry name" value="Tmemb_170"/>
    <property type="match status" value="1"/>
</dbReference>
<dbReference type="EMBL" id="JBAMIC010000001">
    <property type="protein sequence ID" value="KAK7113890.1"/>
    <property type="molecule type" value="Genomic_DNA"/>
</dbReference>
<reference evidence="7 8" key="1">
    <citation type="submission" date="2024-02" db="EMBL/GenBank/DDBJ databases">
        <title>Chromosome-scale genome assembly of the rough periwinkle Littorina saxatilis.</title>
        <authorList>
            <person name="De Jode A."/>
            <person name="Faria R."/>
            <person name="Formenti G."/>
            <person name="Sims Y."/>
            <person name="Smith T.P."/>
            <person name="Tracey A."/>
            <person name="Wood J.M.D."/>
            <person name="Zagrodzka Z.B."/>
            <person name="Johannesson K."/>
            <person name="Butlin R.K."/>
            <person name="Leder E.H."/>
        </authorList>
    </citation>
    <scope>NUCLEOTIDE SEQUENCE [LARGE SCALE GENOMIC DNA]</scope>
    <source>
        <strain evidence="7">Snail1</strain>
        <tissue evidence="7">Muscle</tissue>
    </source>
</reference>
<keyword evidence="8" id="KW-1185">Reference proteome</keyword>
<dbReference type="PANTHER" id="PTHR22779">
    <property type="entry name" value="SD17342P"/>
    <property type="match status" value="1"/>
</dbReference>
<proteinExistence type="inferred from homology"/>
<dbReference type="Proteomes" id="UP001374579">
    <property type="component" value="Unassembled WGS sequence"/>
</dbReference>
<keyword evidence="3 6" id="KW-0812">Transmembrane</keyword>
<dbReference type="PANTHER" id="PTHR22779:SF6">
    <property type="entry name" value="SD17342P"/>
    <property type="match status" value="1"/>
</dbReference>
<feature type="transmembrane region" description="Helical" evidence="6">
    <location>
        <begin position="45"/>
        <end position="69"/>
    </location>
</feature>
<evidence type="ECO:0000256" key="5">
    <source>
        <dbReference type="ARBA" id="ARBA00023136"/>
    </source>
</evidence>
<evidence type="ECO:0000256" key="1">
    <source>
        <dbReference type="ARBA" id="ARBA00004141"/>
    </source>
</evidence>
<dbReference type="InterPro" id="IPR019334">
    <property type="entry name" value="TMEM170A/B/YPR153W-like"/>
</dbReference>
<evidence type="ECO:0000256" key="3">
    <source>
        <dbReference type="ARBA" id="ARBA00022692"/>
    </source>
</evidence>
<dbReference type="AlphaFoldDB" id="A0AAN9C3R8"/>
<feature type="transmembrane region" description="Helical" evidence="6">
    <location>
        <begin position="81"/>
        <end position="108"/>
    </location>
</feature>
<protein>
    <recommendedName>
        <fullName evidence="9">Transmembrane protein 170A</fullName>
    </recommendedName>
</protein>
<keyword evidence="4 6" id="KW-1133">Transmembrane helix</keyword>
<evidence type="ECO:0000313" key="7">
    <source>
        <dbReference type="EMBL" id="KAK7113890.1"/>
    </source>
</evidence>
<evidence type="ECO:0000256" key="6">
    <source>
        <dbReference type="SAM" id="Phobius"/>
    </source>
</evidence>